<evidence type="ECO:0000313" key="3">
    <source>
        <dbReference type="Proteomes" id="UP000252107"/>
    </source>
</evidence>
<evidence type="ECO:0000259" key="1">
    <source>
        <dbReference type="Pfam" id="PF05685"/>
    </source>
</evidence>
<dbReference type="InterPro" id="IPR011335">
    <property type="entry name" value="Restrct_endonuc-II-like"/>
</dbReference>
<dbReference type="InterPro" id="IPR012296">
    <property type="entry name" value="Nuclease_put_TT1808"/>
</dbReference>
<gene>
    <name evidence="2" type="ORF">A6770_04775</name>
</gene>
<proteinExistence type="predicted"/>
<dbReference type="Proteomes" id="UP000252107">
    <property type="component" value="Unassembled WGS sequence"/>
</dbReference>
<dbReference type="PANTHER" id="PTHR34107:SF2">
    <property type="entry name" value="SLL0888 PROTEIN"/>
    <property type="match status" value="1"/>
</dbReference>
<organism evidence="2 3">
    <name type="scientific">Nostoc minutum NIES-26</name>
    <dbReference type="NCBI Taxonomy" id="1844469"/>
    <lineage>
        <taxon>Bacteria</taxon>
        <taxon>Bacillati</taxon>
        <taxon>Cyanobacteriota</taxon>
        <taxon>Cyanophyceae</taxon>
        <taxon>Nostocales</taxon>
        <taxon>Nostocaceae</taxon>
        <taxon>Nostoc</taxon>
    </lineage>
</organism>
<keyword evidence="3" id="KW-1185">Reference proteome</keyword>
<dbReference type="Pfam" id="PF05685">
    <property type="entry name" value="Uma2"/>
    <property type="match status" value="1"/>
</dbReference>
<feature type="domain" description="Putative restriction endonuclease" evidence="1">
    <location>
        <begin position="16"/>
        <end position="141"/>
    </location>
</feature>
<name>A0A367QCN9_9NOSO</name>
<dbReference type="AlphaFoldDB" id="A0A367QCN9"/>
<dbReference type="PANTHER" id="PTHR34107">
    <property type="entry name" value="SLL0198 PROTEIN-RELATED"/>
    <property type="match status" value="1"/>
</dbReference>
<dbReference type="CDD" id="cd06260">
    <property type="entry name" value="DUF820-like"/>
    <property type="match status" value="1"/>
</dbReference>
<dbReference type="SUPFAM" id="SSF52980">
    <property type="entry name" value="Restriction endonuclease-like"/>
    <property type="match status" value="1"/>
</dbReference>
<sequence>MNCRINFHSYSLTLLSWIVKRDAGVYIGINLTTGKDRSRTPDLCVVIQAQWAKVKADKTRAVVLRDVPLLVVEIVSPSSKKIDYQTKEQEYKTVGIPEYWIVDFQQSKTTIMILKEGEYEQREFFGSERIVSLTFPALILTPQQILTV</sequence>
<protein>
    <recommendedName>
        <fullName evidence="1">Putative restriction endonuclease domain-containing protein</fullName>
    </recommendedName>
</protein>
<evidence type="ECO:0000313" key="2">
    <source>
        <dbReference type="EMBL" id="RCJ21946.1"/>
    </source>
</evidence>
<comment type="caution">
    <text evidence="2">The sequence shown here is derived from an EMBL/GenBank/DDBJ whole genome shotgun (WGS) entry which is preliminary data.</text>
</comment>
<dbReference type="Gene3D" id="3.90.1570.10">
    <property type="entry name" value="tt1808, chain A"/>
    <property type="match status" value="1"/>
</dbReference>
<dbReference type="EMBL" id="LXQD01000328">
    <property type="protein sequence ID" value="RCJ21946.1"/>
    <property type="molecule type" value="Genomic_DNA"/>
</dbReference>
<accession>A0A367QCN9</accession>
<dbReference type="InterPro" id="IPR008538">
    <property type="entry name" value="Uma2"/>
</dbReference>
<reference evidence="2" key="1">
    <citation type="submission" date="2016-04" db="EMBL/GenBank/DDBJ databases">
        <authorList>
            <person name="Tabuchi Yagui T.R."/>
        </authorList>
    </citation>
    <scope>NUCLEOTIDE SEQUENCE [LARGE SCALE GENOMIC DNA]</scope>
    <source>
        <strain evidence="2">NIES-26</strain>
    </source>
</reference>